<gene>
    <name evidence="1" type="ORF">VNI00_007372</name>
</gene>
<evidence type="ECO:0000313" key="1">
    <source>
        <dbReference type="EMBL" id="KAK7045540.1"/>
    </source>
</evidence>
<dbReference type="AlphaFoldDB" id="A0AAW0D229"/>
<dbReference type="Proteomes" id="UP001383192">
    <property type="component" value="Unassembled WGS sequence"/>
</dbReference>
<sequence length="337" mass="37015">MSYPPAVGLIGNHILHHLKQGVSRPLFVAIQGPQGSGKSFLTGLVKTYLSNSPHSLRVATLSIDDLYLPHDGLKALADTHPDNPLWRGRGQPGTHDISLGSRILESLKKGEEAVELPRFDKSLFHGEGDRLPLDGTGEIVQPPIDVVIMEGWCTGFYPISDAEIEARWDTVWREQKIILGMDDSIVGNKENIKQVNEALHRYVDLWSFFDVFIQLSPASLASDASPYSIIYVWRLEQEHAMKARNGGKGMTDAAVKLFSVFNSFVDRYIPGYVFFGDGVTNGYGGANTTFPPNVGGGGVDMSVANTATAAQCEPRWLGRGLRLVLDAHRNVVQEVNF</sequence>
<keyword evidence="2" id="KW-1185">Reference proteome</keyword>
<name>A0AAW0D229_9AGAR</name>
<accession>A0AAW0D229</accession>
<proteinExistence type="predicted"/>
<dbReference type="SUPFAM" id="SSF52540">
    <property type="entry name" value="P-loop containing nucleoside triphosphate hydrolases"/>
    <property type="match status" value="1"/>
</dbReference>
<reference evidence="1 2" key="1">
    <citation type="submission" date="2024-01" db="EMBL/GenBank/DDBJ databases">
        <title>A draft genome for a cacao thread blight-causing isolate of Paramarasmius palmivorus.</title>
        <authorList>
            <person name="Baruah I.K."/>
            <person name="Bukari Y."/>
            <person name="Amoako-Attah I."/>
            <person name="Meinhardt L.W."/>
            <person name="Bailey B.A."/>
            <person name="Cohen S.P."/>
        </authorList>
    </citation>
    <scope>NUCLEOTIDE SEQUENCE [LARGE SCALE GENOMIC DNA]</scope>
    <source>
        <strain evidence="1 2">GH-12</strain>
    </source>
</reference>
<organism evidence="1 2">
    <name type="scientific">Paramarasmius palmivorus</name>
    <dbReference type="NCBI Taxonomy" id="297713"/>
    <lineage>
        <taxon>Eukaryota</taxon>
        <taxon>Fungi</taxon>
        <taxon>Dikarya</taxon>
        <taxon>Basidiomycota</taxon>
        <taxon>Agaricomycotina</taxon>
        <taxon>Agaricomycetes</taxon>
        <taxon>Agaricomycetidae</taxon>
        <taxon>Agaricales</taxon>
        <taxon>Marasmiineae</taxon>
        <taxon>Marasmiaceae</taxon>
        <taxon>Paramarasmius</taxon>
    </lineage>
</organism>
<dbReference type="EMBL" id="JAYKXP010000024">
    <property type="protein sequence ID" value="KAK7045540.1"/>
    <property type="molecule type" value="Genomic_DNA"/>
</dbReference>
<dbReference type="InterPro" id="IPR027417">
    <property type="entry name" value="P-loop_NTPase"/>
</dbReference>
<evidence type="ECO:0008006" key="3">
    <source>
        <dbReference type="Google" id="ProtNLM"/>
    </source>
</evidence>
<evidence type="ECO:0000313" key="2">
    <source>
        <dbReference type="Proteomes" id="UP001383192"/>
    </source>
</evidence>
<dbReference type="Gene3D" id="3.40.50.300">
    <property type="entry name" value="P-loop containing nucleotide triphosphate hydrolases"/>
    <property type="match status" value="1"/>
</dbReference>
<dbReference type="PANTHER" id="PTHR10285">
    <property type="entry name" value="URIDINE KINASE"/>
    <property type="match status" value="1"/>
</dbReference>
<protein>
    <recommendedName>
        <fullName evidence="3">P-loop containing nucleoside triphosphate hydrolase protein</fullName>
    </recommendedName>
</protein>
<comment type="caution">
    <text evidence="1">The sequence shown here is derived from an EMBL/GenBank/DDBJ whole genome shotgun (WGS) entry which is preliminary data.</text>
</comment>